<evidence type="ECO:0000259" key="5">
    <source>
        <dbReference type="Pfam" id="PF00135"/>
    </source>
</evidence>
<dbReference type="PANTHER" id="PTHR43142">
    <property type="entry name" value="CARBOXYLIC ESTER HYDROLASE"/>
    <property type="match status" value="1"/>
</dbReference>
<keyword evidence="3" id="KW-0378">Hydrolase</keyword>
<dbReference type="EMBL" id="CAVLEF010000088">
    <property type="protein sequence ID" value="CAK1550708.1"/>
    <property type="molecule type" value="Genomic_DNA"/>
</dbReference>
<name>A0AAV1JNC8_9NEOP</name>
<dbReference type="AlphaFoldDB" id="A0AAV1JNC8"/>
<dbReference type="GO" id="GO:0052689">
    <property type="term" value="F:carboxylic ester hydrolase activity"/>
    <property type="evidence" value="ECO:0007669"/>
    <property type="project" value="UniProtKB-KW"/>
</dbReference>
<dbReference type="SUPFAM" id="SSF53474">
    <property type="entry name" value="alpha/beta-Hydrolases"/>
    <property type="match status" value="1"/>
</dbReference>
<sequence>MLFFLSLFVAAYAQDQDKLTVNTTQGFVIGNRAADGNYYTFYGIHYGGSTAGENRFKAPTPPPVYPGEYHAIDNNIICAQPTQRGLVGVEDCLVLNIFTQNATQSNRPVIVWLESEEYTTSRQESYSFKKLVEEDLVVVSINYRLSIFGFLCLGVPEAPGNAGIKDVIQALNWIQKNIANFGGNPNNTVLLAHGSGAAIADLITLSPLSQNLVHKVIAISGSALSPWAVAYEPVNYAEALAEKLSYSGKSRADLAKLLTSSDTTIIIPALNDFKFFNNTPLFAPCIEDPSLGEDRVLTDAPINILRSGKYNHVPYIGVFVDREGTMRAKEAAVDNWLSVMESNFTDFVQVDLKFDAEQNKSAEVEKIREFYFAKRAINMETIEDFLDYQGDTLALVSVIRAIAERANTSKAPVRLLEFAYRGTHNSDWAYPQIPLKGARHGALLNYLFDFDLRPSDVVLQESIIRRFVSFAKDGEPNPTNFVNPGLKWNPYTPTSNIALRISGDDTITAGRSFQEEERLNIHQQRMEFWNNMYQKFYYPPQPTSSAGQLLRFTFIVMLSQLIIKLL</sequence>
<proteinExistence type="inferred from homology"/>
<evidence type="ECO:0000256" key="2">
    <source>
        <dbReference type="ARBA" id="ARBA00022487"/>
    </source>
</evidence>
<keyword evidence="4" id="KW-0325">Glycoprotein</keyword>
<gene>
    <name evidence="6" type="ORF">LNINA_LOCUS9914</name>
</gene>
<accession>A0AAV1JNC8</accession>
<feature type="domain" description="Carboxylesterase type B" evidence="5">
    <location>
        <begin position="19"/>
        <end position="512"/>
    </location>
</feature>
<evidence type="ECO:0000313" key="7">
    <source>
        <dbReference type="Proteomes" id="UP001497472"/>
    </source>
</evidence>
<keyword evidence="7" id="KW-1185">Reference proteome</keyword>
<reference evidence="6 7" key="1">
    <citation type="submission" date="2023-11" db="EMBL/GenBank/DDBJ databases">
        <authorList>
            <person name="Okamura Y."/>
        </authorList>
    </citation>
    <scope>NUCLEOTIDE SEQUENCE [LARGE SCALE GENOMIC DNA]</scope>
</reference>
<evidence type="ECO:0000256" key="4">
    <source>
        <dbReference type="ARBA" id="ARBA00023180"/>
    </source>
</evidence>
<evidence type="ECO:0000256" key="3">
    <source>
        <dbReference type="ARBA" id="ARBA00022801"/>
    </source>
</evidence>
<keyword evidence="2" id="KW-0719">Serine esterase</keyword>
<dbReference type="Proteomes" id="UP001497472">
    <property type="component" value="Unassembled WGS sequence"/>
</dbReference>
<dbReference type="InterPro" id="IPR029058">
    <property type="entry name" value="AB_hydrolase_fold"/>
</dbReference>
<evidence type="ECO:0000256" key="1">
    <source>
        <dbReference type="ARBA" id="ARBA00005964"/>
    </source>
</evidence>
<comment type="caution">
    <text evidence="6">The sequence shown here is derived from an EMBL/GenBank/DDBJ whole genome shotgun (WGS) entry which is preliminary data.</text>
</comment>
<dbReference type="PANTHER" id="PTHR43142:SF1">
    <property type="entry name" value="CARBOXYLIC ESTER HYDROLASE"/>
    <property type="match status" value="1"/>
</dbReference>
<dbReference type="Pfam" id="PF00135">
    <property type="entry name" value="COesterase"/>
    <property type="match status" value="1"/>
</dbReference>
<comment type="similarity">
    <text evidence="1">Belongs to the type-B carboxylesterase/lipase family.</text>
</comment>
<evidence type="ECO:0000313" key="6">
    <source>
        <dbReference type="EMBL" id="CAK1550708.1"/>
    </source>
</evidence>
<dbReference type="InterPro" id="IPR002018">
    <property type="entry name" value="CarbesteraseB"/>
</dbReference>
<dbReference type="Gene3D" id="3.40.50.1820">
    <property type="entry name" value="alpha/beta hydrolase"/>
    <property type="match status" value="1"/>
</dbReference>
<organism evidence="6 7">
    <name type="scientific">Leptosia nina</name>
    <dbReference type="NCBI Taxonomy" id="320188"/>
    <lineage>
        <taxon>Eukaryota</taxon>
        <taxon>Metazoa</taxon>
        <taxon>Ecdysozoa</taxon>
        <taxon>Arthropoda</taxon>
        <taxon>Hexapoda</taxon>
        <taxon>Insecta</taxon>
        <taxon>Pterygota</taxon>
        <taxon>Neoptera</taxon>
        <taxon>Endopterygota</taxon>
        <taxon>Lepidoptera</taxon>
        <taxon>Glossata</taxon>
        <taxon>Ditrysia</taxon>
        <taxon>Papilionoidea</taxon>
        <taxon>Pieridae</taxon>
        <taxon>Pierinae</taxon>
        <taxon>Leptosia</taxon>
    </lineage>
</organism>
<protein>
    <recommendedName>
        <fullName evidence="5">Carboxylesterase type B domain-containing protein</fullName>
    </recommendedName>
</protein>